<protein>
    <recommendedName>
        <fullName evidence="11">Aminopeptidase</fullName>
        <ecNumber evidence="11">3.4.11.-</ecNumber>
    </recommendedName>
</protein>
<evidence type="ECO:0000256" key="5">
    <source>
        <dbReference type="ARBA" id="ARBA00022801"/>
    </source>
</evidence>
<keyword evidence="16" id="KW-1185">Reference proteome</keyword>
<comment type="caution">
    <text evidence="15">The sequence shown here is derived from an EMBL/GenBank/DDBJ whole genome shotgun (WGS) entry which is preliminary data.</text>
</comment>
<name>A0A0N1NZJ4_9EURO</name>
<dbReference type="FunFam" id="1.25.50.20:FF:000002">
    <property type="entry name" value="Aminopeptidase"/>
    <property type="match status" value="1"/>
</dbReference>
<reference evidence="15 16" key="1">
    <citation type="submission" date="2015-06" db="EMBL/GenBank/DDBJ databases">
        <title>Draft genome of the ant-associated black yeast Phialophora attae CBS 131958.</title>
        <authorList>
            <person name="Moreno L.F."/>
            <person name="Stielow B.J."/>
            <person name="de Hoog S."/>
            <person name="Vicente V.A."/>
            <person name="Weiss V.A."/>
            <person name="de Vries M."/>
            <person name="Cruz L.M."/>
            <person name="Souza E.M."/>
        </authorList>
    </citation>
    <scope>NUCLEOTIDE SEQUENCE [LARGE SCALE GENOMIC DNA]</scope>
    <source>
        <strain evidence="15 16">CBS 131958</strain>
    </source>
</reference>
<dbReference type="InterPro" id="IPR042097">
    <property type="entry name" value="Aminopeptidase_N-like_N_sf"/>
</dbReference>
<comment type="similarity">
    <text evidence="1 11">Belongs to the peptidase M1 family.</text>
</comment>
<dbReference type="Pfam" id="PF01433">
    <property type="entry name" value="Peptidase_M1"/>
    <property type="match status" value="1"/>
</dbReference>
<dbReference type="GO" id="GO:0016020">
    <property type="term" value="C:membrane"/>
    <property type="evidence" value="ECO:0007669"/>
    <property type="project" value="TreeGrafter"/>
</dbReference>
<dbReference type="GO" id="GO:0043171">
    <property type="term" value="P:peptide catabolic process"/>
    <property type="evidence" value="ECO:0007669"/>
    <property type="project" value="TreeGrafter"/>
</dbReference>
<dbReference type="GO" id="GO:0008270">
    <property type="term" value="F:zinc ion binding"/>
    <property type="evidence" value="ECO:0007669"/>
    <property type="project" value="UniProtKB-UniRule"/>
</dbReference>
<dbReference type="CDD" id="cd09601">
    <property type="entry name" value="M1_APN-Q_like"/>
    <property type="match status" value="1"/>
</dbReference>
<evidence type="ECO:0000256" key="2">
    <source>
        <dbReference type="ARBA" id="ARBA00022438"/>
    </source>
</evidence>
<evidence type="ECO:0000256" key="11">
    <source>
        <dbReference type="RuleBase" id="RU364040"/>
    </source>
</evidence>
<comment type="cofactor">
    <cofactor evidence="9 11">
        <name>Zn(2+)</name>
        <dbReference type="ChEBI" id="CHEBI:29105"/>
    </cofactor>
    <text evidence="9 11">Binds 1 zinc ion per subunit.</text>
</comment>
<evidence type="ECO:0000256" key="6">
    <source>
        <dbReference type="ARBA" id="ARBA00022833"/>
    </source>
</evidence>
<accession>A0A0N1NZJ4</accession>
<evidence type="ECO:0000259" key="12">
    <source>
        <dbReference type="Pfam" id="PF01433"/>
    </source>
</evidence>
<keyword evidence="7 11" id="KW-0482">Metalloprotease</keyword>
<dbReference type="SUPFAM" id="SSF55486">
    <property type="entry name" value="Metalloproteases ('zincins'), catalytic domain"/>
    <property type="match status" value="1"/>
</dbReference>
<dbReference type="GO" id="GO:0005737">
    <property type="term" value="C:cytoplasm"/>
    <property type="evidence" value="ECO:0007669"/>
    <property type="project" value="TreeGrafter"/>
</dbReference>
<dbReference type="OrthoDB" id="10031169at2759"/>
<evidence type="ECO:0000256" key="9">
    <source>
        <dbReference type="PIRSR" id="PIRSR634016-3"/>
    </source>
</evidence>
<evidence type="ECO:0000313" key="15">
    <source>
        <dbReference type="EMBL" id="KPI37465.1"/>
    </source>
</evidence>
<evidence type="ECO:0000256" key="3">
    <source>
        <dbReference type="ARBA" id="ARBA00022670"/>
    </source>
</evidence>
<dbReference type="AlphaFoldDB" id="A0A0N1NZJ4"/>
<sequence>MSRPSDRDVLPDTIKPTNYNVSLYNLEFGGSWGYEGTVKIDSSVKSSTDEVVLNVKEIEITAAEVLGKDATLKDATYDKSNERVTVKLTESLSPGDTTISLKFRGTMNNAMRGFYRAKYKPTETPASGTPSDGEHHYMFSTQFEACDARTAFPCFDEPNLKASFEFEVEIPEDLVALSNMPEKGTRKGSKDGLKVVSFEKTPPMSTYLAAWAIGDFEYVEAHTERQYNGKNIPVRVYTTRGLKEQGRFALDHAHKILDYFSDIFDIEYPLPKSDLLAVHEFAMGAMENWGLVTYRTTAVLFDEEKSDARFKNRVAYVVAHELAHQWFGNLVTMDWWNELWLNEGFATWVGWLATDYLHPEWKVWSQFVTEGYQSALQLDSLRASHPIEVPVRNALEVDQIFDHISYLKGSSTIRMLSNHLGQEIFLKGVSDYLKIHAYGNARTDDLWDALSKASGQDVKAFMDPWIKKIGFPVVTVAEEPGQISIKQSRFLTTGDIKAEEDETIWWIPVGLRTGSPEKVVHSALTTKEDTIREVDDEFYKINADQTGFYRTNYPPPRLQKLGQSKDRLSEEDRIGLVGDAGALAVAGNGTTPALLSLLEGFQDEKSYLVWAQVASSLSKVKSVFSENKEVSAGLKKFSLKLVSPAVEASGWEFKQDEEWLTGQLRKLLIGLAANSGHEATIAEGKKRFEAWKGGDEKAIHQNLRNVVFNMAVANGGKYEWNTVKDEYLKTKSVDGKEICLVALGRSKDKQLVGELLEFAMTDKVPPQDAHSAIVAVAANNENRLVGWEFTRDQWDRVSKKLGVSNIVLDRWIKMGFTSFADEAVAEDIANFFKDKDTTAFARSLVIISDSIAANAAYKNRDEAVLLEWLKANGYA</sequence>
<keyword evidence="2 11" id="KW-0031">Aminopeptidase</keyword>
<dbReference type="Gene3D" id="2.60.40.1910">
    <property type="match status" value="1"/>
</dbReference>
<dbReference type="GO" id="GO:0006508">
    <property type="term" value="P:proteolysis"/>
    <property type="evidence" value="ECO:0007669"/>
    <property type="project" value="UniProtKB-KW"/>
</dbReference>
<keyword evidence="4 9" id="KW-0479">Metal-binding</keyword>
<dbReference type="VEuPathDB" id="FungiDB:AB675_10244"/>
<dbReference type="GO" id="GO:0042277">
    <property type="term" value="F:peptide binding"/>
    <property type="evidence" value="ECO:0007669"/>
    <property type="project" value="TreeGrafter"/>
</dbReference>
<dbReference type="InterPro" id="IPR014782">
    <property type="entry name" value="Peptidase_M1_dom"/>
</dbReference>
<evidence type="ECO:0000259" key="13">
    <source>
        <dbReference type="Pfam" id="PF11838"/>
    </source>
</evidence>
<feature type="binding site" evidence="9">
    <location>
        <position position="320"/>
    </location>
    <ligand>
        <name>Zn(2+)</name>
        <dbReference type="ChEBI" id="CHEBI:29105"/>
        <note>catalytic</note>
    </ligand>
</feature>
<evidence type="ECO:0000259" key="14">
    <source>
        <dbReference type="Pfam" id="PF17900"/>
    </source>
</evidence>
<dbReference type="Gene3D" id="1.10.390.10">
    <property type="entry name" value="Neutral Protease Domain 2"/>
    <property type="match status" value="1"/>
</dbReference>
<dbReference type="SUPFAM" id="SSF63737">
    <property type="entry name" value="Leukotriene A4 hydrolase N-terminal domain"/>
    <property type="match status" value="1"/>
</dbReference>
<organism evidence="15 16">
    <name type="scientific">Cyphellophora attinorum</name>
    <dbReference type="NCBI Taxonomy" id="1664694"/>
    <lineage>
        <taxon>Eukaryota</taxon>
        <taxon>Fungi</taxon>
        <taxon>Dikarya</taxon>
        <taxon>Ascomycota</taxon>
        <taxon>Pezizomycotina</taxon>
        <taxon>Eurotiomycetes</taxon>
        <taxon>Chaetothyriomycetidae</taxon>
        <taxon>Chaetothyriales</taxon>
        <taxon>Cyphellophoraceae</taxon>
        <taxon>Cyphellophora</taxon>
    </lineage>
</organism>
<dbReference type="InterPro" id="IPR050344">
    <property type="entry name" value="Peptidase_M1_aminopeptidases"/>
</dbReference>
<dbReference type="FunFam" id="1.10.390.10:FF:000001">
    <property type="entry name" value="Aminopeptidase"/>
    <property type="match status" value="1"/>
</dbReference>
<feature type="binding site" evidence="9">
    <location>
        <position position="324"/>
    </location>
    <ligand>
        <name>Zn(2+)</name>
        <dbReference type="ChEBI" id="CHEBI:29105"/>
        <note>catalytic</note>
    </ligand>
</feature>
<dbReference type="InterPro" id="IPR024571">
    <property type="entry name" value="ERAP1-like_C_dom"/>
</dbReference>
<evidence type="ECO:0000256" key="8">
    <source>
        <dbReference type="PIRSR" id="PIRSR634016-1"/>
    </source>
</evidence>
<dbReference type="Proteomes" id="UP000038010">
    <property type="component" value="Unassembled WGS sequence"/>
</dbReference>
<proteinExistence type="inferred from homology"/>
<dbReference type="InterPro" id="IPR045357">
    <property type="entry name" value="Aminopeptidase_N-like_N"/>
</dbReference>
<gene>
    <name evidence="15" type="ORF">AB675_10244</name>
</gene>
<dbReference type="PRINTS" id="PR00756">
    <property type="entry name" value="ALADIPTASE"/>
</dbReference>
<dbReference type="GeneID" id="28730881"/>
<dbReference type="Gene3D" id="2.60.40.1730">
    <property type="entry name" value="tricorn interacting facor f3 domain"/>
    <property type="match status" value="1"/>
</dbReference>
<feature type="domain" description="Peptidase M1 membrane alanine aminopeptidase" evidence="12">
    <location>
        <begin position="248"/>
        <end position="465"/>
    </location>
</feature>
<keyword evidence="3 11" id="KW-0645">Protease</keyword>
<dbReference type="InterPro" id="IPR027268">
    <property type="entry name" value="Peptidase_M4/M1_CTD_sf"/>
</dbReference>
<dbReference type="Pfam" id="PF17900">
    <property type="entry name" value="Peptidase_M1_N"/>
    <property type="match status" value="1"/>
</dbReference>
<feature type="site" description="Transition state stabilizer" evidence="10">
    <location>
        <position position="406"/>
    </location>
</feature>
<dbReference type="Pfam" id="PF11838">
    <property type="entry name" value="ERAP1_C"/>
    <property type="match status" value="1"/>
</dbReference>
<dbReference type="FunFam" id="2.60.40.1730:FF:000002">
    <property type="entry name" value="Aminopeptidase"/>
    <property type="match status" value="1"/>
</dbReference>
<keyword evidence="5 11" id="KW-0378">Hydrolase</keyword>
<keyword evidence="6 9" id="KW-0862">Zinc</keyword>
<feature type="domain" description="Aminopeptidase N-like N-terminal" evidence="14">
    <location>
        <begin position="16"/>
        <end position="208"/>
    </location>
</feature>
<dbReference type="PANTHER" id="PTHR11533:SF171">
    <property type="entry name" value="AMINOPEPTIDASE"/>
    <property type="match status" value="1"/>
</dbReference>
<evidence type="ECO:0000256" key="1">
    <source>
        <dbReference type="ARBA" id="ARBA00010136"/>
    </source>
</evidence>
<dbReference type="InterPro" id="IPR001930">
    <property type="entry name" value="Peptidase_M1"/>
</dbReference>
<dbReference type="STRING" id="1664694.A0A0N1NZJ4"/>
<evidence type="ECO:0000256" key="7">
    <source>
        <dbReference type="ARBA" id="ARBA00023049"/>
    </source>
</evidence>
<evidence type="ECO:0000256" key="4">
    <source>
        <dbReference type="ARBA" id="ARBA00022723"/>
    </source>
</evidence>
<feature type="domain" description="ERAP1-like C-terminal" evidence="13">
    <location>
        <begin position="538"/>
        <end position="852"/>
    </location>
</feature>
<dbReference type="Gene3D" id="1.25.50.20">
    <property type="match status" value="1"/>
</dbReference>
<dbReference type="EMBL" id="LFJN01000024">
    <property type="protein sequence ID" value="KPI37465.1"/>
    <property type="molecule type" value="Genomic_DNA"/>
</dbReference>
<dbReference type="FunFam" id="2.60.40.1910:FF:000004">
    <property type="entry name" value="Aminopeptidase"/>
    <property type="match status" value="1"/>
</dbReference>
<evidence type="ECO:0000256" key="10">
    <source>
        <dbReference type="PIRSR" id="PIRSR634016-4"/>
    </source>
</evidence>
<dbReference type="GO" id="GO:0070006">
    <property type="term" value="F:metalloaminopeptidase activity"/>
    <property type="evidence" value="ECO:0007669"/>
    <property type="project" value="TreeGrafter"/>
</dbReference>
<dbReference type="PANTHER" id="PTHR11533">
    <property type="entry name" value="PROTEASE M1 ZINC METALLOPROTEASE"/>
    <property type="match status" value="1"/>
</dbReference>
<dbReference type="EC" id="3.4.11.-" evidence="11"/>
<dbReference type="InterPro" id="IPR034016">
    <property type="entry name" value="M1_APN-typ"/>
</dbReference>
<dbReference type="RefSeq" id="XP_017997428.1">
    <property type="nucleotide sequence ID" value="XM_018139001.1"/>
</dbReference>
<evidence type="ECO:0000313" key="16">
    <source>
        <dbReference type="Proteomes" id="UP000038010"/>
    </source>
</evidence>
<feature type="binding site" evidence="9">
    <location>
        <position position="343"/>
    </location>
    <ligand>
        <name>Zn(2+)</name>
        <dbReference type="ChEBI" id="CHEBI:29105"/>
        <note>catalytic</note>
    </ligand>
</feature>
<feature type="active site" description="Proton acceptor" evidence="8">
    <location>
        <position position="321"/>
    </location>
</feature>